<dbReference type="Pfam" id="PF00654">
    <property type="entry name" value="Voltage_CLC"/>
    <property type="match status" value="1"/>
</dbReference>
<keyword evidence="3 8" id="KW-0812">Transmembrane</keyword>
<evidence type="ECO:0000256" key="5">
    <source>
        <dbReference type="ARBA" id="ARBA00023065"/>
    </source>
</evidence>
<evidence type="ECO:0000313" key="9">
    <source>
        <dbReference type="EMBL" id="OIQ63736.1"/>
    </source>
</evidence>
<evidence type="ECO:0000256" key="6">
    <source>
        <dbReference type="ARBA" id="ARBA00023136"/>
    </source>
</evidence>
<evidence type="ECO:0000256" key="1">
    <source>
        <dbReference type="ARBA" id="ARBA00004141"/>
    </source>
</evidence>
<comment type="caution">
    <text evidence="9">The sequence shown here is derived from an EMBL/GenBank/DDBJ whole genome shotgun (WGS) entry which is preliminary data.</text>
</comment>
<keyword evidence="6 8" id="KW-0472">Membrane</keyword>
<dbReference type="GO" id="GO:0005886">
    <property type="term" value="C:plasma membrane"/>
    <property type="evidence" value="ECO:0007669"/>
    <property type="project" value="TreeGrafter"/>
</dbReference>
<evidence type="ECO:0000256" key="2">
    <source>
        <dbReference type="ARBA" id="ARBA00022448"/>
    </source>
</evidence>
<dbReference type="SUPFAM" id="SSF81340">
    <property type="entry name" value="Clc chloride channel"/>
    <property type="match status" value="1"/>
</dbReference>
<evidence type="ECO:0000256" key="3">
    <source>
        <dbReference type="ARBA" id="ARBA00022692"/>
    </source>
</evidence>
<dbReference type="PANTHER" id="PTHR45711:SF10">
    <property type="entry name" value="CHLORIDE CHANNEL PROTEIN"/>
    <property type="match status" value="1"/>
</dbReference>
<reference evidence="9" key="1">
    <citation type="submission" date="2016-10" db="EMBL/GenBank/DDBJ databases">
        <title>Sequence of Gallionella enrichment culture.</title>
        <authorList>
            <person name="Poehlein A."/>
            <person name="Muehling M."/>
            <person name="Daniel R."/>
        </authorList>
    </citation>
    <scope>NUCLEOTIDE SEQUENCE</scope>
</reference>
<dbReference type="EMBL" id="MLJW01008742">
    <property type="protein sequence ID" value="OIQ63736.1"/>
    <property type="molecule type" value="Genomic_DNA"/>
</dbReference>
<dbReference type="GO" id="GO:0005247">
    <property type="term" value="F:voltage-gated chloride channel activity"/>
    <property type="evidence" value="ECO:0007669"/>
    <property type="project" value="TreeGrafter"/>
</dbReference>
<keyword evidence="7" id="KW-0868">Chloride</keyword>
<dbReference type="PANTHER" id="PTHR45711">
    <property type="entry name" value="CHLORIDE CHANNEL PROTEIN"/>
    <property type="match status" value="1"/>
</dbReference>
<sequence>MKFDPHISAAFKKELADWRLWWARSGVVAAAVVAGLTVVAFTWLTELASTAFFNLRTAWWWAPLLWTPINAAAVVWLTRRFAAGAGGSGIPQVMASLAPDVTETSRDLFVAIRLTIGKFLLTSWALLGGLSLGREGPSVQIAAGVTRSVRR</sequence>
<evidence type="ECO:0000256" key="7">
    <source>
        <dbReference type="ARBA" id="ARBA00023214"/>
    </source>
</evidence>
<keyword evidence="2" id="KW-0813">Transport</keyword>
<dbReference type="InterPro" id="IPR001807">
    <property type="entry name" value="ClC"/>
</dbReference>
<protein>
    <submittedName>
        <fullName evidence="9">H(+)/Cl(-) exchange transporter ClcA</fullName>
    </submittedName>
</protein>
<dbReference type="InterPro" id="IPR014743">
    <property type="entry name" value="Cl-channel_core"/>
</dbReference>
<feature type="transmembrane region" description="Helical" evidence="8">
    <location>
        <begin position="58"/>
        <end position="78"/>
    </location>
</feature>
<organism evidence="9">
    <name type="scientific">mine drainage metagenome</name>
    <dbReference type="NCBI Taxonomy" id="410659"/>
    <lineage>
        <taxon>unclassified sequences</taxon>
        <taxon>metagenomes</taxon>
        <taxon>ecological metagenomes</taxon>
    </lineage>
</organism>
<gene>
    <name evidence="9" type="primary">clcA_23</name>
    <name evidence="9" type="ORF">GALL_547220</name>
</gene>
<dbReference type="Gene3D" id="1.10.3080.10">
    <property type="entry name" value="Clc chloride channel"/>
    <property type="match status" value="1"/>
</dbReference>
<comment type="subcellular location">
    <subcellularLocation>
        <location evidence="1">Membrane</location>
        <topology evidence="1">Multi-pass membrane protein</topology>
    </subcellularLocation>
</comment>
<evidence type="ECO:0000256" key="4">
    <source>
        <dbReference type="ARBA" id="ARBA00022989"/>
    </source>
</evidence>
<evidence type="ECO:0000256" key="8">
    <source>
        <dbReference type="SAM" id="Phobius"/>
    </source>
</evidence>
<name>A0A1J5NZQ4_9ZZZZ</name>
<dbReference type="AlphaFoldDB" id="A0A1J5NZQ4"/>
<feature type="transmembrane region" description="Helical" evidence="8">
    <location>
        <begin position="21"/>
        <end position="43"/>
    </location>
</feature>
<proteinExistence type="predicted"/>
<accession>A0A1J5NZQ4</accession>
<keyword evidence="4 8" id="KW-1133">Transmembrane helix</keyword>
<keyword evidence="5" id="KW-0406">Ion transport</keyword>